<gene>
    <name evidence="1" type="ORF">LEA_03493</name>
</gene>
<accession>K1UEK4</accession>
<evidence type="ECO:0000313" key="1">
    <source>
        <dbReference type="EMBL" id="EKC78434.1"/>
    </source>
</evidence>
<proteinExistence type="predicted"/>
<organism evidence="1">
    <name type="scientific">human gut metagenome</name>
    <dbReference type="NCBI Taxonomy" id="408170"/>
    <lineage>
        <taxon>unclassified sequences</taxon>
        <taxon>metagenomes</taxon>
        <taxon>organismal metagenomes</taxon>
    </lineage>
</organism>
<feature type="non-terminal residue" evidence="1">
    <location>
        <position position="1"/>
    </location>
</feature>
<name>K1UEK4_9ZZZZ</name>
<dbReference type="EMBL" id="AJWY01002316">
    <property type="protein sequence ID" value="EKC78434.1"/>
    <property type="molecule type" value="Genomic_DNA"/>
</dbReference>
<dbReference type="AlphaFoldDB" id="K1UEK4"/>
<reference evidence="1" key="1">
    <citation type="journal article" date="2013" name="Environ. Microbiol.">
        <title>Microbiota from the distal guts of lean and obese adolescents exhibit partial functional redundancy besides clear differences in community structure.</title>
        <authorList>
            <person name="Ferrer M."/>
            <person name="Ruiz A."/>
            <person name="Lanza F."/>
            <person name="Haange S.B."/>
            <person name="Oberbach A."/>
            <person name="Till H."/>
            <person name="Bargiela R."/>
            <person name="Campoy C."/>
            <person name="Segura M.T."/>
            <person name="Richter M."/>
            <person name="von Bergen M."/>
            <person name="Seifert J."/>
            <person name="Suarez A."/>
        </authorList>
    </citation>
    <scope>NUCLEOTIDE SEQUENCE</scope>
</reference>
<comment type="caution">
    <text evidence="1">The sequence shown here is derived from an EMBL/GenBank/DDBJ whole genome shotgun (WGS) entry which is preliminary data.</text>
</comment>
<protein>
    <submittedName>
        <fullName evidence="1">Uncharacterized protein</fullName>
    </submittedName>
</protein>
<sequence length="47" mass="4999">TPTKKRTDFLLKIGMGGKAILGLSRLDYPSAKTGEAVNGGAFMRRSS</sequence>